<feature type="transmembrane region" description="Helical" evidence="1">
    <location>
        <begin position="6"/>
        <end position="28"/>
    </location>
</feature>
<keyword evidence="1" id="KW-1133">Transmembrane helix</keyword>
<dbReference type="Proteomes" id="UP000248544">
    <property type="component" value="Unassembled WGS sequence"/>
</dbReference>
<gene>
    <name evidence="2" type="ORF">C1I98_34970</name>
</gene>
<feature type="transmembrane region" description="Helical" evidence="1">
    <location>
        <begin position="117"/>
        <end position="139"/>
    </location>
</feature>
<feature type="transmembrane region" description="Helical" evidence="1">
    <location>
        <begin position="86"/>
        <end position="105"/>
    </location>
</feature>
<dbReference type="SUPFAM" id="SSF103481">
    <property type="entry name" value="Multidrug resistance efflux transporter EmrE"/>
    <property type="match status" value="2"/>
</dbReference>
<feature type="transmembrane region" description="Helical" evidence="1">
    <location>
        <begin position="35"/>
        <end position="52"/>
    </location>
</feature>
<name>A0A2W2ERH5_9ACTN</name>
<reference evidence="2 3" key="1">
    <citation type="submission" date="2018-01" db="EMBL/GenBank/DDBJ databases">
        <title>Draft genome sequence of Sphaerisporangium sp. 7K107.</title>
        <authorList>
            <person name="Sahin N."/>
            <person name="Saygin H."/>
            <person name="Ay H."/>
        </authorList>
    </citation>
    <scope>NUCLEOTIDE SEQUENCE [LARGE SCALE GENOMIC DNA]</scope>
    <source>
        <strain evidence="2 3">7K107</strain>
    </source>
</reference>
<accession>A0A2W2ERH5</accession>
<evidence type="ECO:0008006" key="4">
    <source>
        <dbReference type="Google" id="ProtNLM"/>
    </source>
</evidence>
<dbReference type="EMBL" id="POUA01000472">
    <property type="protein sequence ID" value="PZG25043.1"/>
    <property type="molecule type" value="Genomic_DNA"/>
</dbReference>
<keyword evidence="1" id="KW-0812">Transmembrane</keyword>
<evidence type="ECO:0000313" key="2">
    <source>
        <dbReference type="EMBL" id="PZG25043.1"/>
    </source>
</evidence>
<dbReference type="AlphaFoldDB" id="A0A2W2ERH5"/>
<dbReference type="InterPro" id="IPR037185">
    <property type="entry name" value="EmrE-like"/>
</dbReference>
<protein>
    <recommendedName>
        <fullName evidence="4">EamA family transporter RarD</fullName>
    </recommendedName>
</protein>
<keyword evidence="3" id="KW-1185">Reference proteome</keyword>
<comment type="caution">
    <text evidence="2">The sequence shown here is derived from an EMBL/GenBank/DDBJ whole genome shotgun (WGS) entry which is preliminary data.</text>
</comment>
<feature type="transmembrane region" description="Helical" evidence="1">
    <location>
        <begin position="174"/>
        <end position="195"/>
    </location>
</feature>
<organism evidence="2 3">
    <name type="scientific">Spongiactinospora gelatinilytica</name>
    <dbReference type="NCBI Taxonomy" id="2666298"/>
    <lineage>
        <taxon>Bacteria</taxon>
        <taxon>Bacillati</taxon>
        <taxon>Actinomycetota</taxon>
        <taxon>Actinomycetes</taxon>
        <taxon>Streptosporangiales</taxon>
        <taxon>Streptosporangiaceae</taxon>
        <taxon>Spongiactinospora</taxon>
    </lineage>
</organism>
<sequence>MLNGQVVEASLGFFVTPLVSVAFGVAFYRERLRPGQWAAVGLGAATLGVLAVEYGRPPWIAVGLAATFGTYGLIKKHLGVGAAEGLFVETSVLFPFALVYTVALQSAGQATFGHVSALNTALGVGAGLVVLVPLLLFSAAAPRIPLTVTGMLQYIEPAVQFLLGVLVFREAMPGLRWAGFALLWAALAILAIDGLRAVR</sequence>
<evidence type="ECO:0000256" key="1">
    <source>
        <dbReference type="SAM" id="Phobius"/>
    </source>
</evidence>
<evidence type="ECO:0000313" key="3">
    <source>
        <dbReference type="Proteomes" id="UP000248544"/>
    </source>
</evidence>
<keyword evidence="1" id="KW-0472">Membrane</keyword>
<proteinExistence type="predicted"/>